<dbReference type="EMBL" id="JXJN01002941">
    <property type="status" value="NOT_ANNOTATED_CDS"/>
    <property type="molecule type" value="Genomic_DNA"/>
</dbReference>
<sequence>MKRVKGNLSRYCPKHSLIMGELLVKLAILITCLLGNSQKIHMSLKRNVKLLPTLAHSNDLRRIPNAYEHINKLRFLRIHRTVHVTPGYV</sequence>
<proteinExistence type="predicted"/>
<dbReference type="AlphaFoldDB" id="A0A1B0ASR3"/>
<reference evidence="2" key="1">
    <citation type="submission" date="2015-01" db="EMBL/GenBank/DDBJ databases">
        <authorList>
            <person name="Aksoy S."/>
            <person name="Warren W."/>
            <person name="Wilson R.K."/>
        </authorList>
    </citation>
    <scope>NUCLEOTIDE SEQUENCE [LARGE SCALE GENOMIC DNA]</scope>
    <source>
        <strain evidence="2">IAEA</strain>
    </source>
</reference>
<dbReference type="VEuPathDB" id="VectorBase:GPPI007259"/>
<accession>A0A1B0ASR3</accession>
<protein>
    <submittedName>
        <fullName evidence="1">Uncharacterized protein</fullName>
    </submittedName>
</protein>
<evidence type="ECO:0000313" key="2">
    <source>
        <dbReference type="Proteomes" id="UP000092460"/>
    </source>
</evidence>
<dbReference type="EnsemblMetazoa" id="GPPI007259-RA">
    <property type="protein sequence ID" value="GPPI007259-PA"/>
    <property type="gene ID" value="GPPI007259"/>
</dbReference>
<keyword evidence="2" id="KW-1185">Reference proteome</keyword>
<evidence type="ECO:0000313" key="1">
    <source>
        <dbReference type="EnsemblMetazoa" id="GPPI007259-PA"/>
    </source>
</evidence>
<organism evidence="1 2">
    <name type="scientific">Glossina palpalis gambiensis</name>
    <dbReference type="NCBI Taxonomy" id="67801"/>
    <lineage>
        <taxon>Eukaryota</taxon>
        <taxon>Metazoa</taxon>
        <taxon>Ecdysozoa</taxon>
        <taxon>Arthropoda</taxon>
        <taxon>Hexapoda</taxon>
        <taxon>Insecta</taxon>
        <taxon>Pterygota</taxon>
        <taxon>Neoptera</taxon>
        <taxon>Endopterygota</taxon>
        <taxon>Diptera</taxon>
        <taxon>Brachycera</taxon>
        <taxon>Muscomorpha</taxon>
        <taxon>Hippoboscoidea</taxon>
        <taxon>Glossinidae</taxon>
        <taxon>Glossina</taxon>
    </lineage>
</organism>
<reference evidence="1" key="2">
    <citation type="submission" date="2020-05" db="UniProtKB">
        <authorList>
            <consortium name="EnsemblMetazoa"/>
        </authorList>
    </citation>
    <scope>IDENTIFICATION</scope>
    <source>
        <strain evidence="1">IAEA</strain>
    </source>
</reference>
<name>A0A1B0ASR3_9MUSC</name>
<dbReference type="Proteomes" id="UP000092460">
    <property type="component" value="Unassembled WGS sequence"/>
</dbReference>